<sequence>MMIDYRSKFFVKYVKFICARSRNDMVVQILKAEGFSNAGRLMPIYWCYHLFGLTLICQQLFFFFFSHCCILLLAFRGYY</sequence>
<comment type="caution">
    <text evidence="2">The sequence shown here is derived from an EMBL/GenBank/DDBJ whole genome shotgun (WGS) entry which is preliminary data.</text>
</comment>
<keyword evidence="3" id="KW-1185">Reference proteome</keyword>
<protein>
    <submittedName>
        <fullName evidence="2">Uncharacterized protein</fullName>
    </submittedName>
</protein>
<dbReference type="AlphaFoldDB" id="A0A8T3ANP9"/>
<evidence type="ECO:0000256" key="1">
    <source>
        <dbReference type="SAM" id="Phobius"/>
    </source>
</evidence>
<accession>A0A8T3ANP9</accession>
<organism evidence="2 3">
    <name type="scientific">Dendrobium nobile</name>
    <name type="common">Orchid</name>
    <dbReference type="NCBI Taxonomy" id="94219"/>
    <lineage>
        <taxon>Eukaryota</taxon>
        <taxon>Viridiplantae</taxon>
        <taxon>Streptophyta</taxon>
        <taxon>Embryophyta</taxon>
        <taxon>Tracheophyta</taxon>
        <taxon>Spermatophyta</taxon>
        <taxon>Magnoliopsida</taxon>
        <taxon>Liliopsida</taxon>
        <taxon>Asparagales</taxon>
        <taxon>Orchidaceae</taxon>
        <taxon>Epidendroideae</taxon>
        <taxon>Malaxideae</taxon>
        <taxon>Dendrobiinae</taxon>
        <taxon>Dendrobium</taxon>
    </lineage>
</organism>
<evidence type="ECO:0000313" key="2">
    <source>
        <dbReference type="EMBL" id="KAI0495805.1"/>
    </source>
</evidence>
<reference evidence="2" key="1">
    <citation type="journal article" date="2022" name="Front. Genet.">
        <title>Chromosome-Scale Assembly of the Dendrobium nobile Genome Provides Insights Into the Molecular Mechanism of the Biosynthesis of the Medicinal Active Ingredient of Dendrobium.</title>
        <authorList>
            <person name="Xu Q."/>
            <person name="Niu S.-C."/>
            <person name="Li K.-L."/>
            <person name="Zheng P.-J."/>
            <person name="Zhang X.-J."/>
            <person name="Jia Y."/>
            <person name="Liu Y."/>
            <person name="Niu Y.-X."/>
            <person name="Yu L.-H."/>
            <person name="Chen D.-F."/>
            <person name="Zhang G.-Q."/>
        </authorList>
    </citation>
    <scope>NUCLEOTIDE SEQUENCE</scope>
    <source>
        <tissue evidence="2">Leaf</tissue>
    </source>
</reference>
<evidence type="ECO:0000313" key="3">
    <source>
        <dbReference type="Proteomes" id="UP000829196"/>
    </source>
</evidence>
<keyword evidence="1" id="KW-0812">Transmembrane</keyword>
<keyword evidence="1" id="KW-1133">Transmembrane helix</keyword>
<name>A0A8T3ANP9_DENNO</name>
<proteinExistence type="predicted"/>
<feature type="transmembrane region" description="Helical" evidence="1">
    <location>
        <begin position="50"/>
        <end position="75"/>
    </location>
</feature>
<keyword evidence="1" id="KW-0472">Membrane</keyword>
<gene>
    <name evidence="2" type="ORF">KFK09_022108</name>
</gene>
<dbReference type="Proteomes" id="UP000829196">
    <property type="component" value="Unassembled WGS sequence"/>
</dbReference>
<dbReference type="EMBL" id="JAGYWB010000016">
    <property type="protein sequence ID" value="KAI0495805.1"/>
    <property type="molecule type" value="Genomic_DNA"/>
</dbReference>